<organism evidence="1 2">
    <name type="scientific">Hymenolepis diminuta</name>
    <name type="common">Rat tapeworm</name>
    <dbReference type="NCBI Taxonomy" id="6216"/>
    <lineage>
        <taxon>Eukaryota</taxon>
        <taxon>Metazoa</taxon>
        <taxon>Spiralia</taxon>
        <taxon>Lophotrochozoa</taxon>
        <taxon>Platyhelminthes</taxon>
        <taxon>Cestoda</taxon>
        <taxon>Eucestoda</taxon>
        <taxon>Cyclophyllidea</taxon>
        <taxon>Hymenolepididae</taxon>
        <taxon>Hymenolepis</taxon>
    </lineage>
</organism>
<protein>
    <submittedName>
        <fullName evidence="1">Uncharacterized protein</fullName>
    </submittedName>
</protein>
<name>A0A564Z1E9_HYMDI</name>
<evidence type="ECO:0000313" key="2">
    <source>
        <dbReference type="Proteomes" id="UP000321570"/>
    </source>
</evidence>
<proteinExistence type="predicted"/>
<gene>
    <name evidence="1" type="ORF">WMSIL1_LOCUS11451</name>
</gene>
<dbReference type="EMBL" id="CABIJS010000544">
    <property type="protein sequence ID" value="VUZ53119.1"/>
    <property type="molecule type" value="Genomic_DNA"/>
</dbReference>
<evidence type="ECO:0000313" key="1">
    <source>
        <dbReference type="EMBL" id="VUZ53119.1"/>
    </source>
</evidence>
<keyword evidence="2" id="KW-1185">Reference proteome</keyword>
<dbReference type="Proteomes" id="UP000321570">
    <property type="component" value="Unassembled WGS sequence"/>
</dbReference>
<dbReference type="AlphaFoldDB" id="A0A564Z1E9"/>
<reference evidence="1 2" key="1">
    <citation type="submission" date="2019-07" db="EMBL/GenBank/DDBJ databases">
        <authorList>
            <person name="Jastrzebski P J."/>
            <person name="Paukszto L."/>
            <person name="Jastrzebski P J."/>
        </authorList>
    </citation>
    <scope>NUCLEOTIDE SEQUENCE [LARGE SCALE GENOMIC DNA]</scope>
    <source>
        <strain evidence="1 2">WMS-il1</strain>
    </source>
</reference>
<sequence length="96" mass="11225">MRMVLQPSFTEQFRVRNEHQRPLDAFIRTKEKNGQIFSPQNIIPDPDIKNDDDLSSRGFRGDTYSNFMVGNGYIKTSTRSYRKIPTLILQSELNNE</sequence>
<accession>A0A564Z1E9</accession>